<dbReference type="EMBL" id="JBJUIK010000011">
    <property type="protein sequence ID" value="KAL3513292.1"/>
    <property type="molecule type" value="Genomic_DNA"/>
</dbReference>
<evidence type="ECO:0000313" key="3">
    <source>
        <dbReference type="Proteomes" id="UP001630127"/>
    </source>
</evidence>
<accession>A0ABD2Z4H6</accession>
<gene>
    <name evidence="2" type="ORF">ACH5RR_026009</name>
</gene>
<name>A0ABD2Z4H6_9GENT</name>
<dbReference type="InterPro" id="IPR021109">
    <property type="entry name" value="Peptidase_aspartic_dom_sf"/>
</dbReference>
<protein>
    <submittedName>
        <fullName evidence="2">Uncharacterized protein</fullName>
    </submittedName>
</protein>
<comment type="caution">
    <text evidence="2">The sequence shown here is derived from an EMBL/GenBank/DDBJ whole genome shotgun (WGS) entry which is preliminary data.</text>
</comment>
<sequence>MMNESIMPNSQSNEGKDPKHHEPKHVNVSFPQRLRDEENAKKFKKFLEIFKKLEINIPFIEALENMPAYTKFMKQVLASERKLHGAEILCLTENCSALLTKRLPPKLKEPGSFFIPCDIGGLQFGRALCDLGALVNLMLYAVFKKLNGGQLKPTSVSLQLADHSIKFSKGIIEDVIVKIDKLYLPADFIVLDMEEDEEMPIILGRPFLATGRALLTIKKGS</sequence>
<evidence type="ECO:0000256" key="1">
    <source>
        <dbReference type="SAM" id="MobiDB-lite"/>
    </source>
</evidence>
<proteinExistence type="predicted"/>
<evidence type="ECO:0000313" key="2">
    <source>
        <dbReference type="EMBL" id="KAL3513292.1"/>
    </source>
</evidence>
<organism evidence="2 3">
    <name type="scientific">Cinchona calisaya</name>
    <dbReference type="NCBI Taxonomy" id="153742"/>
    <lineage>
        <taxon>Eukaryota</taxon>
        <taxon>Viridiplantae</taxon>
        <taxon>Streptophyta</taxon>
        <taxon>Embryophyta</taxon>
        <taxon>Tracheophyta</taxon>
        <taxon>Spermatophyta</taxon>
        <taxon>Magnoliopsida</taxon>
        <taxon>eudicotyledons</taxon>
        <taxon>Gunneridae</taxon>
        <taxon>Pentapetalae</taxon>
        <taxon>asterids</taxon>
        <taxon>lamiids</taxon>
        <taxon>Gentianales</taxon>
        <taxon>Rubiaceae</taxon>
        <taxon>Cinchonoideae</taxon>
        <taxon>Cinchoneae</taxon>
        <taxon>Cinchona</taxon>
    </lineage>
</organism>
<dbReference type="PANTHER" id="PTHR33067:SF9">
    <property type="entry name" value="RNA-DIRECTED DNA POLYMERASE"/>
    <property type="match status" value="1"/>
</dbReference>
<feature type="compositionally biased region" description="Polar residues" evidence="1">
    <location>
        <begin position="1"/>
        <end position="13"/>
    </location>
</feature>
<reference evidence="2 3" key="1">
    <citation type="submission" date="2024-11" db="EMBL/GenBank/DDBJ databases">
        <title>A near-complete genome assembly of Cinchona calisaya.</title>
        <authorList>
            <person name="Lian D.C."/>
            <person name="Zhao X.W."/>
            <person name="Wei L."/>
        </authorList>
    </citation>
    <scope>NUCLEOTIDE SEQUENCE [LARGE SCALE GENOMIC DNA]</scope>
    <source>
        <tissue evidence="2">Nenye</tissue>
    </source>
</reference>
<dbReference type="PANTHER" id="PTHR33067">
    <property type="entry name" value="RNA-DIRECTED DNA POLYMERASE-RELATED"/>
    <property type="match status" value="1"/>
</dbReference>
<keyword evidence="3" id="KW-1185">Reference proteome</keyword>
<dbReference type="Proteomes" id="UP001630127">
    <property type="component" value="Unassembled WGS sequence"/>
</dbReference>
<feature type="region of interest" description="Disordered" evidence="1">
    <location>
        <begin position="1"/>
        <end position="31"/>
    </location>
</feature>
<dbReference type="Gene3D" id="2.40.70.10">
    <property type="entry name" value="Acid Proteases"/>
    <property type="match status" value="1"/>
</dbReference>
<dbReference type="CDD" id="cd00303">
    <property type="entry name" value="retropepsin_like"/>
    <property type="match status" value="1"/>
</dbReference>
<dbReference type="AlphaFoldDB" id="A0ABD2Z4H6"/>